<evidence type="ECO:0000313" key="3">
    <source>
        <dbReference type="Proteomes" id="UP000604825"/>
    </source>
</evidence>
<protein>
    <submittedName>
        <fullName evidence="2">Uncharacterized protein</fullName>
    </submittedName>
</protein>
<keyword evidence="3" id="KW-1185">Reference proteome</keyword>
<dbReference type="AlphaFoldDB" id="A0A811NFP7"/>
<dbReference type="Proteomes" id="UP000604825">
    <property type="component" value="Unassembled WGS sequence"/>
</dbReference>
<organism evidence="2 3">
    <name type="scientific">Miscanthus lutarioriparius</name>
    <dbReference type="NCBI Taxonomy" id="422564"/>
    <lineage>
        <taxon>Eukaryota</taxon>
        <taxon>Viridiplantae</taxon>
        <taxon>Streptophyta</taxon>
        <taxon>Embryophyta</taxon>
        <taxon>Tracheophyta</taxon>
        <taxon>Spermatophyta</taxon>
        <taxon>Magnoliopsida</taxon>
        <taxon>Liliopsida</taxon>
        <taxon>Poales</taxon>
        <taxon>Poaceae</taxon>
        <taxon>PACMAD clade</taxon>
        <taxon>Panicoideae</taxon>
        <taxon>Andropogonodae</taxon>
        <taxon>Andropogoneae</taxon>
        <taxon>Saccharinae</taxon>
        <taxon>Miscanthus</taxon>
    </lineage>
</organism>
<accession>A0A811NFP7</accession>
<proteinExistence type="predicted"/>
<gene>
    <name evidence="2" type="ORF">NCGR_LOCUS14751</name>
</gene>
<name>A0A811NFP7_9POAL</name>
<sequence>MVRGRPSPHLGPWGRSQGCGRDSRGARSGPRLLASQWLRDAASAQSLSAAAVAASSSSEMAARAASRARNAERRVVDDGRRRGLVLHGAGDQKPFRARTVDAATWASTVATASQASLAAAVASTHTFLTRSALMGAQRAMGGGLAGNDGSTVRDPEGCQAGGARVKGGVGVFVWGHFWRLTPACDFDPLFWCLHISVIAFFMNVTASHEF</sequence>
<comment type="caution">
    <text evidence="2">The sequence shown here is derived from an EMBL/GenBank/DDBJ whole genome shotgun (WGS) entry which is preliminary data.</text>
</comment>
<feature type="region of interest" description="Disordered" evidence="1">
    <location>
        <begin position="1"/>
        <end position="28"/>
    </location>
</feature>
<evidence type="ECO:0000313" key="2">
    <source>
        <dbReference type="EMBL" id="CAD6221482.1"/>
    </source>
</evidence>
<evidence type="ECO:0000256" key="1">
    <source>
        <dbReference type="SAM" id="MobiDB-lite"/>
    </source>
</evidence>
<reference evidence="2" key="1">
    <citation type="submission" date="2020-10" db="EMBL/GenBank/DDBJ databases">
        <authorList>
            <person name="Han B."/>
            <person name="Lu T."/>
            <person name="Zhao Q."/>
            <person name="Huang X."/>
            <person name="Zhao Y."/>
        </authorList>
    </citation>
    <scope>NUCLEOTIDE SEQUENCE</scope>
</reference>
<dbReference type="EMBL" id="CAJGYO010000003">
    <property type="protein sequence ID" value="CAD6221482.1"/>
    <property type="molecule type" value="Genomic_DNA"/>
</dbReference>